<evidence type="ECO:0000313" key="1">
    <source>
        <dbReference type="EMBL" id="RGS18098.1"/>
    </source>
</evidence>
<organism evidence="1 2">
    <name type="scientific">Segatella copri</name>
    <dbReference type="NCBI Taxonomy" id="165179"/>
    <lineage>
        <taxon>Bacteria</taxon>
        <taxon>Pseudomonadati</taxon>
        <taxon>Bacteroidota</taxon>
        <taxon>Bacteroidia</taxon>
        <taxon>Bacteroidales</taxon>
        <taxon>Prevotellaceae</taxon>
        <taxon>Segatella</taxon>
    </lineage>
</organism>
<comment type="caution">
    <text evidence="1">The sequence shown here is derived from an EMBL/GenBank/DDBJ whole genome shotgun (WGS) entry which is preliminary data.</text>
</comment>
<dbReference type="EMBL" id="QRVA01000005">
    <property type="protein sequence ID" value="RGS18098.1"/>
    <property type="molecule type" value="Genomic_DNA"/>
</dbReference>
<dbReference type="RefSeq" id="WP_117587676.1">
    <property type="nucleotide sequence ID" value="NZ_QRVA01000005.1"/>
</dbReference>
<dbReference type="Proteomes" id="UP000283872">
    <property type="component" value="Unassembled WGS sequence"/>
</dbReference>
<reference evidence="1 2" key="1">
    <citation type="submission" date="2018-08" db="EMBL/GenBank/DDBJ databases">
        <title>A genome reference for cultivated species of the human gut microbiota.</title>
        <authorList>
            <person name="Zou Y."/>
            <person name="Xue W."/>
            <person name="Luo G."/>
        </authorList>
    </citation>
    <scope>NUCLEOTIDE SEQUENCE [LARGE SCALE GENOMIC DNA]</scope>
    <source>
        <strain evidence="1 2">AF24-12</strain>
    </source>
</reference>
<accession>A0A3E5DVX3</accession>
<sequence length="97" mass="11067">MKQLRILFIIGTILCGLPMMGQTKEKTLEYGGWVEEFVTHTAITNAKLTLLDDKGEVVKETISDERNEQKNGGFTFIVANNHRYTIKVECKIKCFVK</sequence>
<proteinExistence type="predicted"/>
<evidence type="ECO:0000313" key="2">
    <source>
        <dbReference type="Proteomes" id="UP000283872"/>
    </source>
</evidence>
<name>A0A3E5DVX3_9BACT</name>
<protein>
    <submittedName>
        <fullName evidence="1">Uncharacterized protein</fullName>
    </submittedName>
</protein>
<dbReference type="AlphaFoldDB" id="A0A3E5DVX3"/>
<gene>
    <name evidence="1" type="ORF">DWY11_03380</name>
</gene>